<feature type="domain" description="Centromere protein H C-terminal" evidence="9">
    <location>
        <begin position="23"/>
        <end position="223"/>
    </location>
</feature>
<keyword evidence="6" id="KW-0137">Centromere</keyword>
<keyword evidence="8" id="KW-0175">Coiled coil</keyword>
<dbReference type="GO" id="GO:0007059">
    <property type="term" value="P:chromosome segregation"/>
    <property type="evidence" value="ECO:0007669"/>
    <property type="project" value="TreeGrafter"/>
</dbReference>
<evidence type="ECO:0000256" key="7">
    <source>
        <dbReference type="ARBA" id="ARBA00025735"/>
    </source>
</evidence>
<keyword evidence="5" id="KW-0539">Nucleus</keyword>
<dbReference type="GO" id="GO:0000776">
    <property type="term" value="C:kinetochore"/>
    <property type="evidence" value="ECO:0007669"/>
    <property type="project" value="UniProtKB-KW"/>
</dbReference>
<evidence type="ECO:0000256" key="1">
    <source>
        <dbReference type="ARBA" id="ARBA00004123"/>
    </source>
</evidence>
<comment type="similarity">
    <text evidence="7">Belongs to the CENP-H/MCM16 family.</text>
</comment>
<keyword evidence="3" id="KW-0158">Chromosome</keyword>
<name>A0A1Y2E496_9PEZI</name>
<evidence type="ECO:0000256" key="3">
    <source>
        <dbReference type="ARBA" id="ARBA00022454"/>
    </source>
</evidence>
<dbReference type="GO" id="GO:0007052">
    <property type="term" value="P:mitotic spindle organization"/>
    <property type="evidence" value="ECO:0007669"/>
    <property type="project" value="TreeGrafter"/>
</dbReference>
<evidence type="ECO:0000256" key="6">
    <source>
        <dbReference type="ARBA" id="ARBA00023328"/>
    </source>
</evidence>
<evidence type="ECO:0000256" key="5">
    <source>
        <dbReference type="ARBA" id="ARBA00023242"/>
    </source>
</evidence>
<dbReference type="EMBL" id="MCFJ01000005">
    <property type="protein sequence ID" value="ORY66116.1"/>
    <property type="molecule type" value="Genomic_DNA"/>
</dbReference>
<dbReference type="InterPro" id="IPR040034">
    <property type="entry name" value="CENP-H"/>
</dbReference>
<evidence type="ECO:0000259" key="9">
    <source>
        <dbReference type="Pfam" id="PF05837"/>
    </source>
</evidence>
<sequence>MASSELGNEVQPSQLLLSDEEKRVLELYDRLRQIQLELALLKAQKNYSPGQPASGNVEEAQNALLKSRAKYVLRNNIADCVMMANPILQAVHNGINASPIEKDLLPLLIARDDSSTTLAQQTTDLRQTLDQLMEIESQSLQISRENVQLASEVLKLAEETNRSKTAPIADPGHAEEIARLEAEVRASRKRWRIMKGTASAIVAGSGVDWARDDRLKSIVLDEEEDV</sequence>
<dbReference type="GO" id="GO:0051382">
    <property type="term" value="P:kinetochore assembly"/>
    <property type="evidence" value="ECO:0007669"/>
    <property type="project" value="InterPro"/>
</dbReference>
<evidence type="ECO:0000313" key="11">
    <source>
        <dbReference type="Proteomes" id="UP000193689"/>
    </source>
</evidence>
<keyword evidence="4" id="KW-0995">Kinetochore</keyword>
<accession>A0A1Y2E496</accession>
<protein>
    <submittedName>
        <fullName evidence="10">Centromere protein H (CENP-H)-domain-containing protein</fullName>
    </submittedName>
</protein>
<dbReference type="PANTHER" id="PTHR48122">
    <property type="entry name" value="CENTROMERE PROTEIN H"/>
    <property type="match status" value="1"/>
</dbReference>
<comment type="caution">
    <text evidence="10">The sequence shown here is derived from an EMBL/GenBank/DDBJ whole genome shotgun (WGS) entry which is preliminary data.</text>
</comment>
<keyword evidence="11" id="KW-1185">Reference proteome</keyword>
<dbReference type="OrthoDB" id="2274804at2759"/>
<evidence type="ECO:0000313" key="10">
    <source>
        <dbReference type="EMBL" id="ORY66116.1"/>
    </source>
</evidence>
<dbReference type="PANTHER" id="PTHR48122:SF1">
    <property type="entry name" value="CENTROMERE PROTEIN H"/>
    <property type="match status" value="1"/>
</dbReference>
<dbReference type="InParanoid" id="A0A1Y2E496"/>
<evidence type="ECO:0000256" key="2">
    <source>
        <dbReference type="ARBA" id="ARBA00004629"/>
    </source>
</evidence>
<dbReference type="Pfam" id="PF05837">
    <property type="entry name" value="CENP-H"/>
    <property type="match status" value="1"/>
</dbReference>
<organism evidence="10 11">
    <name type="scientific">Pseudomassariella vexata</name>
    <dbReference type="NCBI Taxonomy" id="1141098"/>
    <lineage>
        <taxon>Eukaryota</taxon>
        <taxon>Fungi</taxon>
        <taxon>Dikarya</taxon>
        <taxon>Ascomycota</taxon>
        <taxon>Pezizomycotina</taxon>
        <taxon>Sordariomycetes</taxon>
        <taxon>Xylariomycetidae</taxon>
        <taxon>Amphisphaeriales</taxon>
        <taxon>Pseudomassariaceae</taxon>
        <taxon>Pseudomassariella</taxon>
    </lineage>
</organism>
<dbReference type="Proteomes" id="UP000193689">
    <property type="component" value="Unassembled WGS sequence"/>
</dbReference>
<dbReference type="GO" id="GO:0005634">
    <property type="term" value="C:nucleus"/>
    <property type="evidence" value="ECO:0007669"/>
    <property type="project" value="UniProtKB-SubCell"/>
</dbReference>
<dbReference type="STRING" id="1141098.A0A1Y2E496"/>
<evidence type="ECO:0000256" key="8">
    <source>
        <dbReference type="SAM" id="Coils"/>
    </source>
</evidence>
<dbReference type="AlphaFoldDB" id="A0A1Y2E496"/>
<proteinExistence type="inferred from homology"/>
<gene>
    <name evidence="10" type="ORF">BCR38DRAFT_173029</name>
</gene>
<dbReference type="RefSeq" id="XP_040717080.1">
    <property type="nucleotide sequence ID" value="XM_040853870.1"/>
</dbReference>
<feature type="coiled-coil region" evidence="8">
    <location>
        <begin position="17"/>
        <end position="44"/>
    </location>
</feature>
<comment type="subcellular location">
    <subcellularLocation>
        <location evidence="2">Chromosome</location>
        <location evidence="2">Centromere</location>
        <location evidence="2">Kinetochore</location>
    </subcellularLocation>
    <subcellularLocation>
        <location evidence="1">Nucleus</location>
    </subcellularLocation>
</comment>
<dbReference type="InterPro" id="IPR008426">
    <property type="entry name" value="CENP-H_C"/>
</dbReference>
<evidence type="ECO:0000256" key="4">
    <source>
        <dbReference type="ARBA" id="ARBA00022838"/>
    </source>
</evidence>
<dbReference type="GO" id="GO:0043515">
    <property type="term" value="F:kinetochore binding"/>
    <property type="evidence" value="ECO:0007669"/>
    <property type="project" value="TreeGrafter"/>
</dbReference>
<dbReference type="GeneID" id="63770082"/>
<reference evidence="10 11" key="1">
    <citation type="submission" date="2016-07" db="EMBL/GenBank/DDBJ databases">
        <title>Pervasive Adenine N6-methylation of Active Genes in Fungi.</title>
        <authorList>
            <consortium name="DOE Joint Genome Institute"/>
            <person name="Mondo S.J."/>
            <person name="Dannebaum R.O."/>
            <person name="Kuo R.C."/>
            <person name="Labutti K."/>
            <person name="Haridas S."/>
            <person name="Kuo A."/>
            <person name="Salamov A."/>
            <person name="Ahrendt S.R."/>
            <person name="Lipzen A."/>
            <person name="Sullivan W."/>
            <person name="Andreopoulos W.B."/>
            <person name="Clum A."/>
            <person name="Lindquist E."/>
            <person name="Daum C."/>
            <person name="Ramamoorthy G.K."/>
            <person name="Gryganskyi A."/>
            <person name="Culley D."/>
            <person name="Magnuson J.K."/>
            <person name="James T.Y."/>
            <person name="O'Malley M.A."/>
            <person name="Stajich J.E."/>
            <person name="Spatafora J.W."/>
            <person name="Visel A."/>
            <person name="Grigoriev I.V."/>
        </authorList>
    </citation>
    <scope>NUCLEOTIDE SEQUENCE [LARGE SCALE GENOMIC DNA]</scope>
    <source>
        <strain evidence="10 11">CBS 129021</strain>
    </source>
</reference>